<comment type="caution">
    <text evidence="5">The sequence shown here is derived from an EMBL/GenBank/DDBJ whole genome shotgun (WGS) entry which is preliminary data.</text>
</comment>
<proteinExistence type="inferred from homology"/>
<keyword evidence="2" id="KW-0378">Hydrolase</keyword>
<dbReference type="AlphaFoldDB" id="A0A839UY75"/>
<evidence type="ECO:0000256" key="4">
    <source>
        <dbReference type="SAM" id="MobiDB-lite"/>
    </source>
</evidence>
<evidence type="ECO:0000256" key="3">
    <source>
        <dbReference type="ARBA" id="ARBA00023145"/>
    </source>
</evidence>
<dbReference type="Proteomes" id="UP000557688">
    <property type="component" value="Unassembled WGS sequence"/>
</dbReference>
<protein>
    <submittedName>
        <fullName evidence="5">Acyl-homoserine lactone acylase PvdQ</fullName>
    </submittedName>
</protein>
<dbReference type="InterPro" id="IPR029055">
    <property type="entry name" value="Ntn_hydrolases_N"/>
</dbReference>
<reference evidence="5 6" key="1">
    <citation type="submission" date="2020-08" db="EMBL/GenBank/DDBJ databases">
        <title>Genomic Encyclopedia of Type Strains, Phase III (KMG-III): the genomes of soil and plant-associated and newly described type strains.</title>
        <authorList>
            <person name="Whitman W."/>
        </authorList>
    </citation>
    <scope>NUCLEOTIDE SEQUENCE [LARGE SCALE GENOMIC DNA]</scope>
    <source>
        <strain evidence="5 6">CECT 8088</strain>
    </source>
</reference>
<feature type="region of interest" description="Disordered" evidence="4">
    <location>
        <begin position="408"/>
        <end position="438"/>
    </location>
</feature>
<comment type="similarity">
    <text evidence="1">Belongs to the peptidase S45 family.</text>
</comment>
<dbReference type="Gene3D" id="2.30.120.10">
    <property type="match status" value="1"/>
</dbReference>
<evidence type="ECO:0000313" key="5">
    <source>
        <dbReference type="EMBL" id="MBB3173575.1"/>
    </source>
</evidence>
<dbReference type="SUPFAM" id="SSF56235">
    <property type="entry name" value="N-terminal nucleophile aminohydrolases (Ntn hydrolases)"/>
    <property type="match status" value="1"/>
</dbReference>
<dbReference type="InterPro" id="IPR043146">
    <property type="entry name" value="Penicillin_amidase_N_B-knob"/>
</dbReference>
<evidence type="ECO:0000256" key="1">
    <source>
        <dbReference type="ARBA" id="ARBA00006586"/>
    </source>
</evidence>
<sequence length="438" mass="48024">MSLPARAAPHGEILWDSFGVPHVTAPTEPGLFYGFGYAQAHNHADLLLRLYGEARARGAEYFGAKGPDGIDYEAEDRWLIGNDMPERAQGWYDAQTPAFRADLDAFADGINAYAKAHPEAIDPKVAVVLPVSGRDVIAHALKLMNYVYIASGKKALDDPLLNTAGGSNAWAVAPSHTKDGHTLLLANPHLPWAPSQLTYTEAQLTGPGVAIYGATQVGLPVLRFGFNHELGFTNTVNDLLGWTSYRLTLTANGRGYVYDGTPHAFTHEAKSYRVRQPDGTLKTVSFTQDRALQGPVFRRGDGSAIAVRVAGLDRPFMLQQYWEMDRARNWTQFHAAVAKLQVPTFNIVYATAPGTSSISITGWCRAMTVAVTRTGCTRSPVIPPRRCGPTRWRSANCRRCSIRPRASCRMPTTPPGGAPGRRRSPVSNTRPMWRRSIR</sequence>
<evidence type="ECO:0000313" key="6">
    <source>
        <dbReference type="Proteomes" id="UP000557688"/>
    </source>
</evidence>
<dbReference type="GO" id="GO:0016811">
    <property type="term" value="F:hydrolase activity, acting on carbon-nitrogen (but not peptide) bonds, in linear amides"/>
    <property type="evidence" value="ECO:0007669"/>
    <property type="project" value="InterPro"/>
</dbReference>
<gene>
    <name evidence="5" type="ORF">FHR90_001398</name>
</gene>
<dbReference type="InterPro" id="IPR002692">
    <property type="entry name" value="S45"/>
</dbReference>
<dbReference type="Gene3D" id="1.10.439.10">
    <property type="entry name" value="Penicillin Amidohydrolase, domain 1"/>
    <property type="match status" value="1"/>
</dbReference>
<dbReference type="InterPro" id="IPR023343">
    <property type="entry name" value="Penicillin_amidase_dom1"/>
</dbReference>
<dbReference type="PANTHER" id="PTHR34218:SF3">
    <property type="entry name" value="ACYL-HOMOSERINE LACTONE ACYLASE PVDQ"/>
    <property type="match status" value="1"/>
</dbReference>
<organism evidence="5 6">
    <name type="scientific">Endobacter medicaginis</name>
    <dbReference type="NCBI Taxonomy" id="1181271"/>
    <lineage>
        <taxon>Bacteria</taxon>
        <taxon>Pseudomonadati</taxon>
        <taxon>Pseudomonadota</taxon>
        <taxon>Alphaproteobacteria</taxon>
        <taxon>Acetobacterales</taxon>
        <taxon>Acetobacteraceae</taxon>
        <taxon>Endobacter</taxon>
    </lineage>
</organism>
<dbReference type="Pfam" id="PF01804">
    <property type="entry name" value="Penicil_amidase"/>
    <property type="match status" value="1"/>
</dbReference>
<name>A0A839UY75_9PROT</name>
<keyword evidence="6" id="KW-1185">Reference proteome</keyword>
<evidence type="ECO:0000256" key="2">
    <source>
        <dbReference type="ARBA" id="ARBA00022801"/>
    </source>
</evidence>
<dbReference type="GO" id="GO:0017000">
    <property type="term" value="P:antibiotic biosynthetic process"/>
    <property type="evidence" value="ECO:0007669"/>
    <property type="project" value="InterPro"/>
</dbReference>
<dbReference type="PANTHER" id="PTHR34218">
    <property type="entry name" value="PEPTIDASE S45 PENICILLIN AMIDASE"/>
    <property type="match status" value="1"/>
</dbReference>
<keyword evidence="3" id="KW-0865">Zymogen</keyword>
<dbReference type="Gene3D" id="3.60.20.10">
    <property type="entry name" value="Glutamine Phosphoribosylpyrophosphate, subunit 1, domain 1"/>
    <property type="match status" value="2"/>
</dbReference>
<accession>A0A839UY75</accession>
<dbReference type="EMBL" id="JACHXV010000004">
    <property type="protein sequence ID" value="MBB3173575.1"/>
    <property type="molecule type" value="Genomic_DNA"/>
</dbReference>